<reference evidence="2 3" key="3">
    <citation type="journal article" date="2022" name="Int. J. Syst. Evol. Microbiol.">
        <title>Strains of Bradyrhizobium barranii sp. nov. associated with legumes native to Canada are symbionts of soybeans and belong to different subspecies (subsp. barranii subsp. nov. and subsp. apii subsp. nov.) and symbiovars (sv. glycinearum and sv. septentrionale).</title>
        <authorList>
            <person name="Bromfield E.S.P."/>
            <person name="Cloutier S."/>
            <person name="Wasai-Hara S."/>
            <person name="Minamisawa K."/>
        </authorList>
    </citation>
    <scope>NUCLEOTIDE SEQUENCE [LARGE SCALE GENOMIC DNA]</scope>
    <source>
        <strain evidence="2 3">323S2</strain>
    </source>
</reference>
<protein>
    <submittedName>
        <fullName evidence="1">Uncharacterized protein</fullName>
    </submittedName>
</protein>
<gene>
    <name evidence="2" type="ORF">G6321_00019085</name>
    <name evidence="1" type="ORF">G6321_49115</name>
</gene>
<sequence length="58" mass="6121">MSANDGLEPGKMFARNIALALGDADTNAALSDFVIALARNQARIDHLEAIGANDNTKH</sequence>
<name>A0A7Z0TXQ3_9BRAD</name>
<dbReference type="EMBL" id="CP088280">
    <property type="protein sequence ID" value="UGX97118.1"/>
    <property type="molecule type" value="Genomic_DNA"/>
</dbReference>
<dbReference type="Proteomes" id="UP000564836">
    <property type="component" value="Chromosome"/>
</dbReference>
<reference evidence="1" key="2">
    <citation type="submission" date="2020-06" db="EMBL/GenBank/DDBJ databases">
        <title>Whole Genome Sequence of Bradyrhizobium sp. Strain 323S2.</title>
        <authorList>
            <person name="Bromfield E.S.P."/>
        </authorList>
    </citation>
    <scope>NUCLEOTIDE SEQUENCE [LARGE SCALE GENOMIC DNA]</scope>
    <source>
        <strain evidence="1">323S2</strain>
    </source>
</reference>
<organism evidence="1">
    <name type="scientific">Bradyrhizobium barranii subsp. barranii</name>
    <dbReference type="NCBI Taxonomy" id="2823807"/>
    <lineage>
        <taxon>Bacteria</taxon>
        <taxon>Pseudomonadati</taxon>
        <taxon>Pseudomonadota</taxon>
        <taxon>Alphaproteobacteria</taxon>
        <taxon>Hyphomicrobiales</taxon>
        <taxon>Nitrobacteraceae</taxon>
        <taxon>Bradyrhizobium</taxon>
        <taxon>Bradyrhizobium barranii</taxon>
    </lineage>
</organism>
<reference evidence="2 3" key="1">
    <citation type="journal article" date="2017" name="Syst. Appl. Microbiol.">
        <title>Soybeans inoculated with root zone soils of Canadian native legumes harbour diverse and novel Bradyrhizobium spp. that possess agricultural potential.</title>
        <authorList>
            <person name="Bromfield E.S.P."/>
            <person name="Cloutier S."/>
            <person name="Tambong J.T."/>
            <person name="Tran Thi T.V."/>
        </authorList>
    </citation>
    <scope>NUCLEOTIDE SEQUENCE [LARGE SCALE GENOMIC DNA]</scope>
    <source>
        <strain evidence="2 3">323S2</strain>
    </source>
</reference>
<dbReference type="AlphaFoldDB" id="A0A7Z0TXQ3"/>
<evidence type="ECO:0000313" key="2">
    <source>
        <dbReference type="EMBL" id="UGX97118.1"/>
    </source>
</evidence>
<dbReference type="EMBL" id="JACBFH010000001">
    <property type="protein sequence ID" value="NYY96095.1"/>
    <property type="molecule type" value="Genomic_DNA"/>
</dbReference>
<proteinExistence type="predicted"/>
<dbReference type="RefSeq" id="WP_166342358.1">
    <property type="nucleotide sequence ID" value="NZ_CP088280.1"/>
</dbReference>
<evidence type="ECO:0000313" key="1">
    <source>
        <dbReference type="EMBL" id="NYY96095.1"/>
    </source>
</evidence>
<accession>A0A7Z0TXQ3</accession>
<evidence type="ECO:0000313" key="3">
    <source>
        <dbReference type="Proteomes" id="UP000564836"/>
    </source>
</evidence>